<dbReference type="GO" id="GO:0003677">
    <property type="term" value="F:DNA binding"/>
    <property type="evidence" value="ECO:0007669"/>
    <property type="project" value="InterPro"/>
</dbReference>
<name>A0A853PXV1_BACFG</name>
<evidence type="ECO:0000313" key="4">
    <source>
        <dbReference type="Proteomes" id="UP000093197"/>
    </source>
</evidence>
<keyword evidence="1" id="KW-0175">Coiled coil</keyword>
<dbReference type="InterPro" id="IPR010982">
    <property type="entry name" value="Lambda_DNA-bd_dom_sf"/>
</dbReference>
<accession>A0A853PXV1</accession>
<sequence length="121" mass="13495">MNMNLLKIKDLCERKEGGLKRLAEDIGMSEQNLHRCINLNKMQAGDLEKVAITLGVSIGYFFDNMPVANQSIANGNGSASSIYGNVTVGMIADKDKEIEHLKALLEEKERTIQILMDKNKR</sequence>
<protein>
    <recommendedName>
        <fullName evidence="2">HTH cro/C1-type domain-containing protein</fullName>
    </recommendedName>
</protein>
<dbReference type="InterPro" id="IPR001387">
    <property type="entry name" value="Cro/C1-type_HTH"/>
</dbReference>
<dbReference type="EMBL" id="LIDT01000013">
    <property type="protein sequence ID" value="OCR34052.1"/>
    <property type="molecule type" value="Genomic_DNA"/>
</dbReference>
<reference evidence="3 4" key="1">
    <citation type="journal article" date="2016" name="PLoS ONE">
        <title>Genomic Diversity of Enterotoxigenic Strains of Bacteroides fragilis.</title>
        <authorList>
            <person name="Pierce J.V."/>
            <person name="Bernstein H.D."/>
        </authorList>
    </citation>
    <scope>NUCLEOTIDE SEQUENCE [LARGE SCALE GENOMIC DNA]</scope>
    <source>
        <strain evidence="3 4">20793-3</strain>
    </source>
</reference>
<dbReference type="AlphaFoldDB" id="A0A853PXV1"/>
<feature type="domain" description="HTH cro/C1-type" evidence="2">
    <location>
        <begin position="7"/>
        <end position="59"/>
    </location>
</feature>
<dbReference type="Gene3D" id="1.10.260.40">
    <property type="entry name" value="lambda repressor-like DNA-binding domains"/>
    <property type="match status" value="1"/>
</dbReference>
<dbReference type="Proteomes" id="UP000093197">
    <property type="component" value="Unassembled WGS sequence"/>
</dbReference>
<evidence type="ECO:0000313" key="3">
    <source>
        <dbReference type="EMBL" id="OCR34052.1"/>
    </source>
</evidence>
<evidence type="ECO:0000259" key="2">
    <source>
        <dbReference type="Pfam" id="PF13443"/>
    </source>
</evidence>
<dbReference type="CDD" id="cd00093">
    <property type="entry name" value="HTH_XRE"/>
    <property type="match status" value="1"/>
</dbReference>
<dbReference type="Pfam" id="PF13443">
    <property type="entry name" value="HTH_26"/>
    <property type="match status" value="1"/>
</dbReference>
<evidence type="ECO:0000256" key="1">
    <source>
        <dbReference type="SAM" id="Coils"/>
    </source>
</evidence>
<feature type="coiled-coil region" evidence="1">
    <location>
        <begin position="91"/>
        <end position="118"/>
    </location>
</feature>
<proteinExistence type="predicted"/>
<comment type="caution">
    <text evidence="3">The sequence shown here is derived from an EMBL/GenBank/DDBJ whole genome shotgun (WGS) entry which is preliminary data.</text>
</comment>
<organism evidence="3 4">
    <name type="scientific">Bacteroides fragilis</name>
    <dbReference type="NCBI Taxonomy" id="817"/>
    <lineage>
        <taxon>Bacteria</taxon>
        <taxon>Pseudomonadati</taxon>
        <taxon>Bacteroidota</taxon>
        <taxon>Bacteroidia</taxon>
        <taxon>Bacteroidales</taxon>
        <taxon>Bacteroidaceae</taxon>
        <taxon>Bacteroides</taxon>
    </lineage>
</organism>
<gene>
    <name evidence="3" type="ORF">AC094_14590</name>
</gene>